<dbReference type="InterPro" id="IPR029058">
    <property type="entry name" value="AB_hydrolase_fold"/>
</dbReference>
<dbReference type="Proteomes" id="UP000054047">
    <property type="component" value="Unassembled WGS sequence"/>
</dbReference>
<dbReference type="AlphaFoldDB" id="A0A0C2GJB5"/>
<reference evidence="2 3" key="1">
    <citation type="submission" date="2013-12" db="EMBL/GenBank/DDBJ databases">
        <title>Draft genome of the parsitic nematode Ancylostoma duodenale.</title>
        <authorList>
            <person name="Mitreva M."/>
        </authorList>
    </citation>
    <scope>NUCLEOTIDE SEQUENCE [LARGE SCALE GENOMIC DNA]</scope>
    <source>
        <strain evidence="2 3">Zhejiang</strain>
    </source>
</reference>
<dbReference type="OrthoDB" id="17560at2759"/>
<gene>
    <name evidence="2" type="ORF">ANCDUO_10846</name>
</gene>
<organism evidence="2 3">
    <name type="scientific">Ancylostoma duodenale</name>
    <dbReference type="NCBI Taxonomy" id="51022"/>
    <lineage>
        <taxon>Eukaryota</taxon>
        <taxon>Metazoa</taxon>
        <taxon>Ecdysozoa</taxon>
        <taxon>Nematoda</taxon>
        <taxon>Chromadorea</taxon>
        <taxon>Rhabditida</taxon>
        <taxon>Rhabditina</taxon>
        <taxon>Rhabditomorpha</taxon>
        <taxon>Strongyloidea</taxon>
        <taxon>Ancylostomatidae</taxon>
        <taxon>Ancylostomatinae</taxon>
        <taxon>Ancylostoma</taxon>
    </lineage>
</organism>
<dbReference type="EMBL" id="KN732531">
    <property type="protein sequence ID" value="KIH58939.1"/>
    <property type="molecule type" value="Genomic_DNA"/>
</dbReference>
<evidence type="ECO:0000313" key="3">
    <source>
        <dbReference type="Proteomes" id="UP000054047"/>
    </source>
</evidence>
<dbReference type="Gene3D" id="3.40.50.1820">
    <property type="entry name" value="alpha/beta hydrolase"/>
    <property type="match status" value="1"/>
</dbReference>
<dbReference type="GO" id="GO:0016787">
    <property type="term" value="F:hydrolase activity"/>
    <property type="evidence" value="ECO:0007669"/>
    <property type="project" value="InterPro"/>
</dbReference>
<protein>
    <submittedName>
        <fullName evidence="2">Carboxymethylenebutenolidase</fullName>
    </submittedName>
</protein>
<sequence>MYKDFLDRIPATWGISDVFPLHPYFRPFASLIAVMRTLILVCLCYDLVEGGHPVKPQPPNKPPSSYKEKLVEYGAENGTVLEGFLVYPKGLIKCLLKTEFIRSYDKRPKAAPAVIVFHAFTGRTEFDNQKARDLAKLGYVAFAADVYGKGVASNDTNENFALMGQMLAERTTTLQKRVREAWKLVKNLPFVNNQKIGCIGFCFGGLTCLDLARAIGASIQAHHGDADPHTTNENAADFLEEMRERQADWHFTSYGGAEHAFTLPGVENLGIPGAAYNEKADKRSWRAMQGFLAEKLL</sequence>
<dbReference type="SUPFAM" id="SSF53474">
    <property type="entry name" value="alpha/beta-Hydrolases"/>
    <property type="match status" value="1"/>
</dbReference>
<accession>A0A0C2GJB5</accession>
<keyword evidence="3" id="KW-1185">Reference proteome</keyword>
<proteinExistence type="predicted"/>
<dbReference type="PANTHER" id="PTHR22946">
    <property type="entry name" value="DIENELACTONE HYDROLASE DOMAIN-CONTAINING PROTEIN-RELATED"/>
    <property type="match status" value="1"/>
</dbReference>
<dbReference type="InterPro" id="IPR050261">
    <property type="entry name" value="FrsA_esterase"/>
</dbReference>
<dbReference type="Pfam" id="PF01738">
    <property type="entry name" value="DLH"/>
    <property type="match status" value="1"/>
</dbReference>
<dbReference type="InterPro" id="IPR002925">
    <property type="entry name" value="Dienelactn_hydro"/>
</dbReference>
<dbReference type="PANTHER" id="PTHR22946:SF11">
    <property type="entry name" value="DIENELACTONE HYDROLASE DOMAIN-CONTAINING PROTEIN"/>
    <property type="match status" value="1"/>
</dbReference>
<name>A0A0C2GJB5_9BILA</name>
<evidence type="ECO:0000259" key="1">
    <source>
        <dbReference type="Pfam" id="PF01738"/>
    </source>
</evidence>
<evidence type="ECO:0000313" key="2">
    <source>
        <dbReference type="EMBL" id="KIH58939.1"/>
    </source>
</evidence>
<feature type="domain" description="Dienelactone hydrolase" evidence="1">
    <location>
        <begin position="104"/>
        <end position="213"/>
    </location>
</feature>